<dbReference type="AlphaFoldDB" id="A0AAW2X9M9"/>
<gene>
    <name evidence="2" type="ORF">Slati_1445400</name>
</gene>
<name>A0AAW2X9M9_9LAMI</name>
<protein>
    <submittedName>
        <fullName evidence="2">Uncharacterized protein</fullName>
    </submittedName>
</protein>
<sequence>MSVPPCIDGRQPLVSCCATLPFTDEDLLLESKPHNRPFFILGFMINCLLIDGGCTVNIMPKSSMKKLGITSEHLSSSRLTIQGFDQGTQRVVGMTRLDLTVSHEASSAMRKKRHRVASSP</sequence>
<organism evidence="2">
    <name type="scientific">Sesamum latifolium</name>
    <dbReference type="NCBI Taxonomy" id="2727402"/>
    <lineage>
        <taxon>Eukaryota</taxon>
        <taxon>Viridiplantae</taxon>
        <taxon>Streptophyta</taxon>
        <taxon>Embryophyta</taxon>
        <taxon>Tracheophyta</taxon>
        <taxon>Spermatophyta</taxon>
        <taxon>Magnoliopsida</taxon>
        <taxon>eudicotyledons</taxon>
        <taxon>Gunneridae</taxon>
        <taxon>Pentapetalae</taxon>
        <taxon>asterids</taxon>
        <taxon>lamiids</taxon>
        <taxon>Lamiales</taxon>
        <taxon>Pedaliaceae</taxon>
        <taxon>Sesamum</taxon>
    </lineage>
</organism>
<keyword evidence="1" id="KW-0472">Membrane</keyword>
<dbReference type="Gene3D" id="2.40.70.10">
    <property type="entry name" value="Acid Proteases"/>
    <property type="match status" value="1"/>
</dbReference>
<evidence type="ECO:0000256" key="1">
    <source>
        <dbReference type="SAM" id="Phobius"/>
    </source>
</evidence>
<proteinExistence type="predicted"/>
<comment type="caution">
    <text evidence="2">The sequence shown here is derived from an EMBL/GenBank/DDBJ whole genome shotgun (WGS) entry which is preliminary data.</text>
</comment>
<dbReference type="EMBL" id="JACGWN010000005">
    <property type="protein sequence ID" value="KAL0448890.1"/>
    <property type="molecule type" value="Genomic_DNA"/>
</dbReference>
<keyword evidence="1" id="KW-0812">Transmembrane</keyword>
<reference evidence="2" key="2">
    <citation type="journal article" date="2024" name="Plant">
        <title>Genomic evolution and insights into agronomic trait innovations of Sesamum species.</title>
        <authorList>
            <person name="Miao H."/>
            <person name="Wang L."/>
            <person name="Qu L."/>
            <person name="Liu H."/>
            <person name="Sun Y."/>
            <person name="Le M."/>
            <person name="Wang Q."/>
            <person name="Wei S."/>
            <person name="Zheng Y."/>
            <person name="Lin W."/>
            <person name="Duan Y."/>
            <person name="Cao H."/>
            <person name="Xiong S."/>
            <person name="Wang X."/>
            <person name="Wei L."/>
            <person name="Li C."/>
            <person name="Ma Q."/>
            <person name="Ju M."/>
            <person name="Zhao R."/>
            <person name="Li G."/>
            <person name="Mu C."/>
            <person name="Tian Q."/>
            <person name="Mei H."/>
            <person name="Zhang T."/>
            <person name="Gao T."/>
            <person name="Zhang H."/>
        </authorList>
    </citation>
    <scope>NUCLEOTIDE SEQUENCE</scope>
    <source>
        <strain evidence="2">KEN1</strain>
    </source>
</reference>
<keyword evidence="1" id="KW-1133">Transmembrane helix</keyword>
<reference evidence="2" key="1">
    <citation type="submission" date="2020-06" db="EMBL/GenBank/DDBJ databases">
        <authorList>
            <person name="Li T."/>
            <person name="Hu X."/>
            <person name="Zhang T."/>
            <person name="Song X."/>
            <person name="Zhang H."/>
            <person name="Dai N."/>
            <person name="Sheng W."/>
            <person name="Hou X."/>
            <person name="Wei L."/>
        </authorList>
    </citation>
    <scope>NUCLEOTIDE SEQUENCE</scope>
    <source>
        <strain evidence="2">KEN1</strain>
        <tissue evidence="2">Leaf</tissue>
    </source>
</reference>
<accession>A0AAW2X9M9</accession>
<dbReference type="InterPro" id="IPR021109">
    <property type="entry name" value="Peptidase_aspartic_dom_sf"/>
</dbReference>
<feature type="transmembrane region" description="Helical" evidence="1">
    <location>
        <begin position="38"/>
        <end position="59"/>
    </location>
</feature>
<evidence type="ECO:0000313" key="2">
    <source>
        <dbReference type="EMBL" id="KAL0448890.1"/>
    </source>
</evidence>